<dbReference type="InterPro" id="IPR032091">
    <property type="entry name" value="Malt_amylase-like_C"/>
</dbReference>
<organism evidence="2 3">
    <name type="scientific">Maribacter arenosus</name>
    <dbReference type="NCBI Taxonomy" id="1854708"/>
    <lineage>
        <taxon>Bacteria</taxon>
        <taxon>Pseudomonadati</taxon>
        <taxon>Bacteroidota</taxon>
        <taxon>Flavobacteriia</taxon>
        <taxon>Flavobacteriales</taxon>
        <taxon>Flavobacteriaceae</taxon>
        <taxon>Maribacter</taxon>
    </lineage>
</organism>
<dbReference type="PANTHER" id="PTHR47786:SF2">
    <property type="entry name" value="GLYCOSYL HYDROLASE FAMILY 13 CATALYTIC DOMAIN-CONTAINING PROTEIN"/>
    <property type="match status" value="1"/>
</dbReference>
<dbReference type="Pfam" id="PF16657">
    <property type="entry name" value="Malt_amylase_C"/>
    <property type="match status" value="1"/>
</dbReference>
<name>A0ABR7VHF9_9FLAO</name>
<dbReference type="SUPFAM" id="SSF51445">
    <property type="entry name" value="(Trans)glycosidases"/>
    <property type="match status" value="1"/>
</dbReference>
<keyword evidence="3" id="KW-1185">Reference proteome</keyword>
<dbReference type="PROSITE" id="PS51257">
    <property type="entry name" value="PROKAR_LIPOPROTEIN"/>
    <property type="match status" value="1"/>
</dbReference>
<evidence type="ECO:0000259" key="1">
    <source>
        <dbReference type="SMART" id="SM00642"/>
    </source>
</evidence>
<dbReference type="PANTHER" id="PTHR47786">
    <property type="entry name" value="ALPHA-1,4-GLUCAN:MALTOSE-1-PHOSPHATE MALTOSYLTRANSFERASE"/>
    <property type="match status" value="1"/>
</dbReference>
<reference evidence="2 3" key="1">
    <citation type="submission" date="2020-05" db="EMBL/GenBank/DDBJ databases">
        <title>The draft genome sequence of Maribacter arenosus CAU 1321.</title>
        <authorList>
            <person name="Mu L."/>
        </authorList>
    </citation>
    <scope>NUCLEOTIDE SEQUENCE [LARGE SCALE GENOMIC DNA]</scope>
    <source>
        <strain evidence="2 3">CAU 1321</strain>
    </source>
</reference>
<feature type="domain" description="Glycosyl hydrolase family 13 catalytic" evidence="1">
    <location>
        <begin position="54"/>
        <end position="401"/>
    </location>
</feature>
<dbReference type="Gene3D" id="2.60.40.1180">
    <property type="entry name" value="Golgi alpha-mannosidase II"/>
    <property type="match status" value="1"/>
</dbReference>
<dbReference type="InterPro" id="IPR006047">
    <property type="entry name" value="GH13_cat_dom"/>
</dbReference>
<dbReference type="RefSeq" id="WP_188314958.1">
    <property type="nucleotide sequence ID" value="NZ_JABTCG010000005.1"/>
</dbReference>
<dbReference type="SMART" id="SM00642">
    <property type="entry name" value="Aamy"/>
    <property type="match status" value="1"/>
</dbReference>
<evidence type="ECO:0000313" key="3">
    <source>
        <dbReference type="Proteomes" id="UP000598350"/>
    </source>
</evidence>
<sequence>MKSLTISLLFSLPIVFVSCKERAKEVAADQSVSQTISNEKPNVPDWHKNATIYEVNLRHFTPEGTFKAFEAHIPRLKEMGLDILWFMPIHPVSVKNRKGELGSPYAVADYYDTNPDFGTLDDFKHMMKAVQDAGMYVIIDWVPNHTGWDNKWITEHPDWYTKDKDGNITDPINPETGEPWGWTDVADLDYDNPEMRKGMIDAMSFWIKEVGIDGFRVDVAHGVPVDFWEQCSDALYAIEPVFMLSEGEVPAIVNNGAFVMDYAWSMHSLFNKIAATQGVNQVEAALEKGNVVEGKEAEPEKKTALDIDRSLAHRDSLYNRGYQMQFTSNHDENAWAGTEFQRFGEGHLAFAVLAATFDGMPLLYTGMESAVDKQYEFFKKDEIEWDDFKYAGFYKTLFDLKHRNKALWNGEHGGDLVKIPTGNDENVYAFLRKKDGDKVVAIINLSNAKQKITLEGDAYVGSFTDVFSGEKTDLALEMTKQLNPWEYLIFSNK</sequence>
<gene>
    <name evidence="2" type="ORF">HPE63_14215</name>
</gene>
<dbReference type="InterPro" id="IPR017853">
    <property type="entry name" value="GH"/>
</dbReference>
<dbReference type="InterPro" id="IPR013780">
    <property type="entry name" value="Glyco_hydro_b"/>
</dbReference>
<comment type="caution">
    <text evidence="2">The sequence shown here is derived from an EMBL/GenBank/DDBJ whole genome shotgun (WGS) entry which is preliminary data.</text>
</comment>
<dbReference type="Proteomes" id="UP000598350">
    <property type="component" value="Unassembled WGS sequence"/>
</dbReference>
<dbReference type="Gene3D" id="3.20.20.80">
    <property type="entry name" value="Glycosidases"/>
    <property type="match status" value="1"/>
</dbReference>
<protein>
    <submittedName>
        <fullName evidence="2">Alpha-glucosidase C-terminal domain-containing protein</fullName>
    </submittedName>
</protein>
<proteinExistence type="predicted"/>
<dbReference type="SUPFAM" id="SSF51011">
    <property type="entry name" value="Glycosyl hydrolase domain"/>
    <property type="match status" value="1"/>
</dbReference>
<evidence type="ECO:0000313" key="2">
    <source>
        <dbReference type="EMBL" id="MBD0851833.1"/>
    </source>
</evidence>
<dbReference type="EMBL" id="JABTCG010000005">
    <property type="protein sequence ID" value="MBD0851833.1"/>
    <property type="molecule type" value="Genomic_DNA"/>
</dbReference>
<dbReference type="CDD" id="cd11313">
    <property type="entry name" value="AmyAc_arch_bac_AmyA"/>
    <property type="match status" value="1"/>
</dbReference>
<dbReference type="Pfam" id="PF00128">
    <property type="entry name" value="Alpha-amylase"/>
    <property type="match status" value="1"/>
</dbReference>
<accession>A0ABR7VHF9</accession>